<comment type="caution">
    <text evidence="1">The sequence shown here is derived from an EMBL/GenBank/DDBJ whole genome shotgun (WGS) entry which is preliminary data.</text>
</comment>
<dbReference type="Proteomes" id="UP000789920">
    <property type="component" value="Unassembled WGS sequence"/>
</dbReference>
<accession>A0ACA9NDC2</accession>
<reference evidence="1" key="1">
    <citation type="submission" date="2021-06" db="EMBL/GenBank/DDBJ databases">
        <authorList>
            <person name="Kallberg Y."/>
            <person name="Tangrot J."/>
            <person name="Rosling A."/>
        </authorList>
    </citation>
    <scope>NUCLEOTIDE SEQUENCE</scope>
    <source>
        <strain evidence="1">MA461A</strain>
    </source>
</reference>
<organism evidence="1 2">
    <name type="scientific">Racocetra persica</name>
    <dbReference type="NCBI Taxonomy" id="160502"/>
    <lineage>
        <taxon>Eukaryota</taxon>
        <taxon>Fungi</taxon>
        <taxon>Fungi incertae sedis</taxon>
        <taxon>Mucoromycota</taxon>
        <taxon>Glomeromycotina</taxon>
        <taxon>Glomeromycetes</taxon>
        <taxon>Diversisporales</taxon>
        <taxon>Gigasporaceae</taxon>
        <taxon>Racocetra</taxon>
    </lineage>
</organism>
<keyword evidence="2" id="KW-1185">Reference proteome</keyword>
<name>A0ACA9NDC2_9GLOM</name>
<proteinExistence type="predicted"/>
<evidence type="ECO:0000313" key="1">
    <source>
        <dbReference type="EMBL" id="CAG8648518.1"/>
    </source>
</evidence>
<protein>
    <submittedName>
        <fullName evidence="1">28566_t:CDS:1</fullName>
    </submittedName>
</protein>
<gene>
    <name evidence="1" type="ORF">RPERSI_LOCUS7772</name>
</gene>
<evidence type="ECO:0000313" key="2">
    <source>
        <dbReference type="Proteomes" id="UP000789920"/>
    </source>
</evidence>
<dbReference type="EMBL" id="CAJVQC010013470">
    <property type="protein sequence ID" value="CAG8648518.1"/>
    <property type="molecule type" value="Genomic_DNA"/>
</dbReference>
<sequence length="423" mass="47191">MVPNSSIDSFENPNDKQPISNNKRTNNAASCNVCRQRKAKCVYLSGDQCKRCIEQNLKCISDPQKKRGPKEKNSRTPFKDRTNLNGNGLTLLALIQKTLSIRNLFENYLAASNEQPLLNLILTMLNLILTILNLIQTGNLNINSSSNDELYFAEDLLRILMTNLQNRNLVENSSGINNMQLNNDPMFTDSTQESFPSKSLVENSSVINMQNFFKTPSQKNRLRRREVINHKFGVGLHRNVSNPNTPCSSSCVTSMYSDYEQKNSSFLQFPEITPHNFADLTSPIPMPLFDNASPLITADSQAMSTLLSPFIPHATSMPSLKLGSPLINFSMDFQTTSTSPLVNFISMPFLGDATPHANFTTDPHVTSMPSLELVPPLLNFSMVNSTSLTNSTTNSQAMPLVNSEKTFNQFHNGTNSVERDDTF</sequence>